<reference evidence="2 3" key="1">
    <citation type="submission" date="2018-06" db="EMBL/GenBank/DDBJ databases">
        <title>Comparative genomics reveals the genomic features of Rhizophagus irregularis, R. cerebriforme, R. diaphanum and Gigaspora rosea, and their symbiotic lifestyle signature.</title>
        <authorList>
            <person name="Morin E."/>
            <person name="San Clemente H."/>
            <person name="Chen E.C.H."/>
            <person name="De La Providencia I."/>
            <person name="Hainaut M."/>
            <person name="Kuo A."/>
            <person name="Kohler A."/>
            <person name="Murat C."/>
            <person name="Tang N."/>
            <person name="Roy S."/>
            <person name="Loubradou J."/>
            <person name="Henrissat B."/>
            <person name="Grigoriev I.V."/>
            <person name="Corradi N."/>
            <person name="Roux C."/>
            <person name="Martin F.M."/>
        </authorList>
    </citation>
    <scope>NUCLEOTIDE SEQUENCE [LARGE SCALE GENOMIC DNA]</scope>
    <source>
        <strain evidence="2 3">DAOM 194757</strain>
    </source>
</reference>
<protein>
    <submittedName>
        <fullName evidence="2">Uncharacterized protein</fullName>
    </submittedName>
</protein>
<dbReference type="EMBL" id="QKWP01000582">
    <property type="protein sequence ID" value="RIB17787.1"/>
    <property type="molecule type" value="Genomic_DNA"/>
</dbReference>
<evidence type="ECO:0000313" key="3">
    <source>
        <dbReference type="Proteomes" id="UP000266673"/>
    </source>
</evidence>
<proteinExistence type="predicted"/>
<comment type="caution">
    <text evidence="2">The sequence shown here is derived from an EMBL/GenBank/DDBJ whole genome shotgun (WGS) entry which is preliminary data.</text>
</comment>
<organism evidence="2 3">
    <name type="scientific">Gigaspora rosea</name>
    <dbReference type="NCBI Taxonomy" id="44941"/>
    <lineage>
        <taxon>Eukaryota</taxon>
        <taxon>Fungi</taxon>
        <taxon>Fungi incertae sedis</taxon>
        <taxon>Mucoromycota</taxon>
        <taxon>Glomeromycotina</taxon>
        <taxon>Glomeromycetes</taxon>
        <taxon>Diversisporales</taxon>
        <taxon>Gigasporaceae</taxon>
        <taxon>Gigaspora</taxon>
    </lineage>
</organism>
<dbReference type="OrthoDB" id="2429623at2759"/>
<sequence length="98" mass="11441">MADPQTTTALLRELNSKLTLEITKIRKKFEEQDRKNKTDIVNLINENTELKFRVSRLEQKLSQNDEEKGDLIAKLDNDTPEQKENIPDNIPEVEYSIL</sequence>
<gene>
    <name evidence="2" type="ORF">C2G38_2186368</name>
</gene>
<keyword evidence="3" id="KW-1185">Reference proteome</keyword>
<dbReference type="Proteomes" id="UP000266673">
    <property type="component" value="Unassembled WGS sequence"/>
</dbReference>
<evidence type="ECO:0000256" key="1">
    <source>
        <dbReference type="SAM" id="MobiDB-lite"/>
    </source>
</evidence>
<accession>A0A397V8Y5</accession>
<evidence type="ECO:0000313" key="2">
    <source>
        <dbReference type="EMBL" id="RIB17787.1"/>
    </source>
</evidence>
<dbReference type="AlphaFoldDB" id="A0A397V8Y5"/>
<feature type="region of interest" description="Disordered" evidence="1">
    <location>
        <begin position="65"/>
        <end position="86"/>
    </location>
</feature>
<name>A0A397V8Y5_9GLOM</name>